<feature type="transmembrane region" description="Helical" evidence="4">
    <location>
        <begin position="191"/>
        <end position="214"/>
    </location>
</feature>
<evidence type="ECO:0000259" key="7">
    <source>
        <dbReference type="Pfam" id="PF07732"/>
    </source>
</evidence>
<evidence type="ECO:0000313" key="9">
    <source>
        <dbReference type="Proteomes" id="UP000198959"/>
    </source>
</evidence>
<keyword evidence="8" id="KW-0167">Capsid protein</keyword>
<evidence type="ECO:0000259" key="6">
    <source>
        <dbReference type="Pfam" id="PF07731"/>
    </source>
</evidence>
<dbReference type="STRING" id="145854.GA0074692_3101"/>
<dbReference type="InterPro" id="IPR008972">
    <property type="entry name" value="Cupredoxin"/>
</dbReference>
<dbReference type="Pfam" id="PF00394">
    <property type="entry name" value="Cu-oxidase"/>
    <property type="match status" value="1"/>
</dbReference>
<evidence type="ECO:0000256" key="1">
    <source>
        <dbReference type="ARBA" id="ARBA00022723"/>
    </source>
</evidence>
<feature type="transmembrane region" description="Helical" evidence="4">
    <location>
        <begin position="123"/>
        <end position="144"/>
    </location>
</feature>
<evidence type="ECO:0000256" key="4">
    <source>
        <dbReference type="SAM" id="Phobius"/>
    </source>
</evidence>
<keyword evidence="1" id="KW-0479">Metal-binding</keyword>
<dbReference type="GO" id="GO:0005507">
    <property type="term" value="F:copper ion binding"/>
    <property type="evidence" value="ECO:0007669"/>
    <property type="project" value="InterPro"/>
</dbReference>
<dbReference type="Gene3D" id="2.60.40.420">
    <property type="entry name" value="Cupredoxins - blue copper proteins"/>
    <property type="match status" value="2"/>
</dbReference>
<dbReference type="SUPFAM" id="SSF49503">
    <property type="entry name" value="Cupredoxins"/>
    <property type="match status" value="3"/>
</dbReference>
<dbReference type="AlphaFoldDB" id="A0A1C6SP49"/>
<dbReference type="PANTHER" id="PTHR11709">
    <property type="entry name" value="MULTI-COPPER OXIDASE"/>
    <property type="match status" value="1"/>
</dbReference>
<feature type="domain" description="Plastocyanin-like" evidence="7">
    <location>
        <begin position="272"/>
        <end position="384"/>
    </location>
</feature>
<dbReference type="InterPro" id="IPR011707">
    <property type="entry name" value="Cu-oxidase-like_N"/>
</dbReference>
<keyword evidence="8" id="KW-0132">Cell division</keyword>
<evidence type="ECO:0000259" key="5">
    <source>
        <dbReference type="Pfam" id="PF00394"/>
    </source>
</evidence>
<evidence type="ECO:0000256" key="3">
    <source>
        <dbReference type="SAM" id="MobiDB-lite"/>
    </source>
</evidence>
<dbReference type="InterPro" id="IPR001117">
    <property type="entry name" value="Cu-oxidase_2nd"/>
</dbReference>
<feature type="region of interest" description="Disordered" evidence="3">
    <location>
        <begin position="233"/>
        <end position="256"/>
    </location>
</feature>
<protein>
    <submittedName>
        <fullName evidence="8">Multicopper oxidase with three cupredoxin domains (Includes cell division protein FtsP and spore coat protein CotA)</fullName>
    </submittedName>
</protein>
<name>A0A1C6SP49_9ACTN</name>
<feature type="transmembrane region" description="Helical" evidence="4">
    <location>
        <begin position="80"/>
        <end position="103"/>
    </location>
</feature>
<keyword evidence="4" id="KW-1133">Transmembrane helix</keyword>
<dbReference type="PROSITE" id="PS00080">
    <property type="entry name" value="MULTICOPPER_OXIDASE2"/>
    <property type="match status" value="1"/>
</dbReference>
<dbReference type="OrthoDB" id="345021at2"/>
<reference evidence="9" key="1">
    <citation type="submission" date="2016-06" db="EMBL/GenBank/DDBJ databases">
        <authorList>
            <person name="Varghese N."/>
            <person name="Submissions Spin"/>
        </authorList>
    </citation>
    <scope>NUCLEOTIDE SEQUENCE [LARGE SCALE GENOMIC DNA]</scope>
    <source>
        <strain evidence="9">DSM 43817</strain>
    </source>
</reference>
<keyword evidence="4" id="KW-0812">Transmembrane</keyword>
<evidence type="ECO:0000313" key="8">
    <source>
        <dbReference type="EMBL" id="SCL31376.1"/>
    </source>
</evidence>
<keyword evidence="9" id="KW-1185">Reference proteome</keyword>
<accession>A0A1C6SP49</accession>
<organism evidence="8 9">
    <name type="scientific">Micromonospora pallida</name>
    <dbReference type="NCBI Taxonomy" id="145854"/>
    <lineage>
        <taxon>Bacteria</taxon>
        <taxon>Bacillati</taxon>
        <taxon>Actinomycetota</taxon>
        <taxon>Actinomycetes</taxon>
        <taxon>Micromonosporales</taxon>
        <taxon>Micromonosporaceae</taxon>
        <taxon>Micromonospora</taxon>
    </lineage>
</organism>
<keyword evidence="8" id="KW-0946">Virion</keyword>
<dbReference type="GO" id="GO:0051301">
    <property type="term" value="P:cell division"/>
    <property type="evidence" value="ECO:0007669"/>
    <property type="project" value="UniProtKB-KW"/>
</dbReference>
<keyword evidence="8" id="KW-0131">Cell cycle</keyword>
<keyword evidence="4" id="KW-0472">Membrane</keyword>
<evidence type="ECO:0000256" key="2">
    <source>
        <dbReference type="ARBA" id="ARBA00023002"/>
    </source>
</evidence>
<dbReference type="InterPro" id="IPR011706">
    <property type="entry name" value="Cu-oxidase_C"/>
</dbReference>
<dbReference type="Pfam" id="PF07732">
    <property type="entry name" value="Cu-oxidase_3"/>
    <property type="match status" value="1"/>
</dbReference>
<dbReference type="EMBL" id="FMHW01000002">
    <property type="protein sequence ID" value="SCL31376.1"/>
    <property type="molecule type" value="Genomic_DNA"/>
</dbReference>
<sequence length="692" mass="75558">MLFESYLNYDIEVALFLTLLWGTSAVLVARKPRHRSDKRGRRRATFMLVLVALGWLGVAGRLVTTALMGSFDYLFVADRVAVALPLVILPAVAVLVLAVPRWLAHRRNPSAETRLATFAPQAVVPFQATALGALTGFVTAILVTMGPPQLVPILTIYVGFLTVLVGLWLWQQYRYRVAANGGPVRRSLPVRAVRGVAVVAVFALVLVGGLSWAANETVLPGRMNMTDHAHGGVSASGAHGHGGGRTVSVADLTGPRSETPDRKFTLVAEAQKLRLASGKEVDAWLFNGQSPGPELRVKKGELIEVTVHNKVPDTSVSVHWHGVDVPNAEDGVAGVTQDAIQPGGTHVYRFRPDEVGTHWYHSHQQSSIQVKKGLFGPLIIEPEQSDLAPGTQDLIVSAHTWYEDKLPLEPPALFGTIDQLERRKMAPGTPVRLRLINTDGATHRYSLTGTPFKVVAIDGNPVNEPTEVAGKQLVIGGGGRYDVEFAMPAQPVRLTELRRYGKELRVVEGGLLFSADGTGDVPPDKPQETFDPTTYGSPLPTEFGRDSKFTKTHSLVFDNELWFYDGKFTVVWASNGMAFPKAPSLTVREGDLVKVRFANRSHFDHPMHLHGHHVLVLSRNGKPATGSPLWLDTVNVEVGEIWEVAFKADNPGLWMDHCHNLDHAAAGMMSHVIYEGVTTPYEVGHDTPNELE</sequence>
<keyword evidence="2" id="KW-0560">Oxidoreductase</keyword>
<dbReference type="InterPro" id="IPR002355">
    <property type="entry name" value="Cu_oxidase_Cu_BS"/>
</dbReference>
<dbReference type="Proteomes" id="UP000198959">
    <property type="component" value="Unassembled WGS sequence"/>
</dbReference>
<gene>
    <name evidence="8" type="ORF">GA0074692_3101</name>
</gene>
<feature type="transmembrane region" description="Helical" evidence="4">
    <location>
        <begin position="150"/>
        <end position="170"/>
    </location>
</feature>
<dbReference type="Pfam" id="PF07731">
    <property type="entry name" value="Cu-oxidase_2"/>
    <property type="match status" value="1"/>
</dbReference>
<feature type="domain" description="Plastocyanin-like" evidence="6">
    <location>
        <begin position="569"/>
        <end position="674"/>
    </location>
</feature>
<dbReference type="CDD" id="cd04202">
    <property type="entry name" value="CuRO_D2_2dMcoN_like"/>
    <property type="match status" value="1"/>
</dbReference>
<feature type="transmembrane region" description="Helical" evidence="4">
    <location>
        <begin position="48"/>
        <end position="68"/>
    </location>
</feature>
<proteinExistence type="predicted"/>
<dbReference type="InterPro" id="IPR045087">
    <property type="entry name" value="Cu-oxidase_fam"/>
</dbReference>
<feature type="transmembrane region" description="Helical" evidence="4">
    <location>
        <begin position="6"/>
        <end position="28"/>
    </location>
</feature>
<feature type="domain" description="Plastocyanin-like" evidence="5">
    <location>
        <begin position="421"/>
        <end position="487"/>
    </location>
</feature>
<dbReference type="RefSeq" id="WP_091645099.1">
    <property type="nucleotide sequence ID" value="NZ_FMHW01000002.1"/>
</dbReference>
<dbReference type="GO" id="GO:0016491">
    <property type="term" value="F:oxidoreductase activity"/>
    <property type="evidence" value="ECO:0007669"/>
    <property type="project" value="UniProtKB-KW"/>
</dbReference>